<reference evidence="5" key="1">
    <citation type="journal article" date="2022" name="IScience">
        <title>Evolution of zygomycete secretomes and the origins of terrestrial fungal ecologies.</title>
        <authorList>
            <person name="Chang Y."/>
            <person name="Wang Y."/>
            <person name="Mondo S."/>
            <person name="Ahrendt S."/>
            <person name="Andreopoulos W."/>
            <person name="Barry K."/>
            <person name="Beard J."/>
            <person name="Benny G.L."/>
            <person name="Blankenship S."/>
            <person name="Bonito G."/>
            <person name="Cuomo C."/>
            <person name="Desiro A."/>
            <person name="Gervers K.A."/>
            <person name="Hundley H."/>
            <person name="Kuo A."/>
            <person name="LaButti K."/>
            <person name="Lang B.F."/>
            <person name="Lipzen A."/>
            <person name="O'Donnell K."/>
            <person name="Pangilinan J."/>
            <person name="Reynolds N."/>
            <person name="Sandor L."/>
            <person name="Smith M.E."/>
            <person name="Tsang A."/>
            <person name="Grigoriev I.V."/>
            <person name="Stajich J.E."/>
            <person name="Spatafora J.W."/>
        </authorList>
    </citation>
    <scope>NUCLEOTIDE SEQUENCE</scope>
    <source>
        <strain evidence="5">RSA 2281</strain>
    </source>
</reference>
<dbReference type="SMART" id="SM00233">
    <property type="entry name" value="PH"/>
    <property type="match status" value="1"/>
</dbReference>
<dbReference type="Proteomes" id="UP001209540">
    <property type="component" value="Unassembled WGS sequence"/>
</dbReference>
<dbReference type="PANTHER" id="PTHR36100:SF1">
    <property type="entry name" value="BUD SITE SELECTION PROTEIN 4"/>
    <property type="match status" value="1"/>
</dbReference>
<gene>
    <name evidence="5" type="ORF">BDA99DRAFT_129356</name>
</gene>
<keyword evidence="2" id="KW-0131">Cell cycle</keyword>
<feature type="domain" description="PH" evidence="4">
    <location>
        <begin position="230"/>
        <end position="394"/>
    </location>
</feature>
<dbReference type="PROSITE" id="PS50003">
    <property type="entry name" value="PH_DOMAIN"/>
    <property type="match status" value="1"/>
</dbReference>
<name>A0AAD5KB70_9FUNG</name>
<dbReference type="SUPFAM" id="SSF50729">
    <property type="entry name" value="PH domain-like"/>
    <property type="match status" value="1"/>
</dbReference>
<reference evidence="5" key="2">
    <citation type="submission" date="2023-02" db="EMBL/GenBank/DDBJ databases">
        <authorList>
            <consortium name="DOE Joint Genome Institute"/>
            <person name="Mondo S.J."/>
            <person name="Chang Y."/>
            <person name="Wang Y."/>
            <person name="Ahrendt S."/>
            <person name="Andreopoulos W."/>
            <person name="Barry K."/>
            <person name="Beard J."/>
            <person name="Benny G.L."/>
            <person name="Blankenship S."/>
            <person name="Bonito G."/>
            <person name="Cuomo C."/>
            <person name="Desiro A."/>
            <person name="Gervers K.A."/>
            <person name="Hundley H."/>
            <person name="Kuo A."/>
            <person name="LaButti K."/>
            <person name="Lang B.F."/>
            <person name="Lipzen A."/>
            <person name="O'Donnell K."/>
            <person name="Pangilinan J."/>
            <person name="Reynolds N."/>
            <person name="Sandor L."/>
            <person name="Smith M.W."/>
            <person name="Tsang A."/>
            <person name="Grigoriev I.V."/>
            <person name="Stajich J.E."/>
            <person name="Spatafora J.W."/>
        </authorList>
    </citation>
    <scope>NUCLEOTIDE SEQUENCE</scope>
    <source>
        <strain evidence="5">RSA 2281</strain>
    </source>
</reference>
<sequence>MEPIWREFGSFPERKHRLSPFINSRNKESKGRLYIHLVAAENLDFPIHSDAPQIRCVLSNGNSEQSTDFHAMKHNIQFDHNFYIDVEPSSEFTLTLVAGQPTTKSNNQFRKLLGNRRRTRTDSILRYVNRMDGAIAQTRVSLESIETQCRTKVCRASFALINGWYQYARFGGIIPTHKKDKNGNVPEKAVGKVTVELCYVPCDDEAKMEKLPINLDDCQKALNARRCHRTCWQSGCMSQLGGDVKFWRRRFFSLRGWRLYSYTDGTPRTPRVVIDLSQAISLAADHRIIIPPKYPMDDASSTTTTTTTANSHSNLLSLPQQQQYASSTSAGGGGGGDRSSIMSSATTASEDELVSYSVKNGYRITFKNGESIDFFCDSAKEREDWLQVLKAIINHVPMWPDWMDMDPDNDHDYDYTENNNIDDSIGTTASTSTHVPPQQDFRC</sequence>
<proteinExistence type="predicted"/>
<keyword evidence="6" id="KW-1185">Reference proteome</keyword>
<organism evidence="5 6">
    <name type="scientific">Phascolomyces articulosus</name>
    <dbReference type="NCBI Taxonomy" id="60185"/>
    <lineage>
        <taxon>Eukaryota</taxon>
        <taxon>Fungi</taxon>
        <taxon>Fungi incertae sedis</taxon>
        <taxon>Mucoromycota</taxon>
        <taxon>Mucoromycotina</taxon>
        <taxon>Mucoromycetes</taxon>
        <taxon>Mucorales</taxon>
        <taxon>Lichtheimiaceae</taxon>
        <taxon>Phascolomyces</taxon>
    </lineage>
</organism>
<dbReference type="InterPro" id="IPR011993">
    <property type="entry name" value="PH-like_dom_sf"/>
</dbReference>
<feature type="compositionally biased region" description="Polar residues" evidence="3">
    <location>
        <begin position="424"/>
        <end position="436"/>
    </location>
</feature>
<accession>A0AAD5KB70</accession>
<dbReference type="GO" id="GO:0005525">
    <property type="term" value="F:GTP binding"/>
    <property type="evidence" value="ECO:0007669"/>
    <property type="project" value="TreeGrafter"/>
</dbReference>
<evidence type="ECO:0000313" key="6">
    <source>
        <dbReference type="Proteomes" id="UP001209540"/>
    </source>
</evidence>
<dbReference type="InterPro" id="IPR052007">
    <property type="entry name" value="Bud4"/>
</dbReference>
<dbReference type="PANTHER" id="PTHR36100">
    <property type="entry name" value="BUD SITE SELECTION PROTEIN 4"/>
    <property type="match status" value="1"/>
</dbReference>
<dbReference type="EMBL" id="JAIXMP010000002">
    <property type="protein sequence ID" value="KAI9277211.1"/>
    <property type="molecule type" value="Genomic_DNA"/>
</dbReference>
<dbReference type="AlphaFoldDB" id="A0AAD5KB70"/>
<dbReference type="InterPro" id="IPR001849">
    <property type="entry name" value="PH_domain"/>
</dbReference>
<dbReference type="Gene3D" id="2.30.29.30">
    <property type="entry name" value="Pleckstrin-homology domain (PH domain)/Phosphotyrosine-binding domain (PTB)"/>
    <property type="match status" value="1"/>
</dbReference>
<keyword evidence="1" id="KW-0132">Cell division</keyword>
<comment type="caution">
    <text evidence="5">The sequence shown here is derived from an EMBL/GenBank/DDBJ whole genome shotgun (WGS) entry which is preliminary data.</text>
</comment>
<evidence type="ECO:0000259" key="4">
    <source>
        <dbReference type="PROSITE" id="PS50003"/>
    </source>
</evidence>
<evidence type="ECO:0000313" key="5">
    <source>
        <dbReference type="EMBL" id="KAI9277211.1"/>
    </source>
</evidence>
<evidence type="ECO:0000256" key="3">
    <source>
        <dbReference type="SAM" id="MobiDB-lite"/>
    </source>
</evidence>
<feature type="region of interest" description="Disordered" evidence="3">
    <location>
        <begin position="424"/>
        <end position="443"/>
    </location>
</feature>
<dbReference type="GO" id="GO:0051301">
    <property type="term" value="P:cell division"/>
    <property type="evidence" value="ECO:0007669"/>
    <property type="project" value="UniProtKB-KW"/>
</dbReference>
<evidence type="ECO:0000256" key="2">
    <source>
        <dbReference type="ARBA" id="ARBA00023306"/>
    </source>
</evidence>
<evidence type="ECO:0000256" key="1">
    <source>
        <dbReference type="ARBA" id="ARBA00022618"/>
    </source>
</evidence>
<protein>
    <recommendedName>
        <fullName evidence="4">PH domain-containing protein</fullName>
    </recommendedName>
</protein>
<feature type="region of interest" description="Disordered" evidence="3">
    <location>
        <begin position="322"/>
        <end position="345"/>
    </location>
</feature>